<evidence type="ECO:0000313" key="2">
    <source>
        <dbReference type="Proteomes" id="UP001652625"/>
    </source>
</evidence>
<keyword evidence="3" id="KW-0347">Helicase</keyword>
<feature type="compositionally biased region" description="Acidic residues" evidence="1">
    <location>
        <begin position="478"/>
        <end position="488"/>
    </location>
</feature>
<feature type="compositionally biased region" description="Basic and acidic residues" evidence="1">
    <location>
        <begin position="458"/>
        <end position="477"/>
    </location>
</feature>
<dbReference type="Proteomes" id="UP001652625">
    <property type="component" value="Chromosome 13"/>
</dbReference>
<keyword evidence="3" id="KW-0067">ATP-binding</keyword>
<dbReference type="GeneID" id="136090382"/>
<feature type="region of interest" description="Disordered" evidence="1">
    <location>
        <begin position="226"/>
        <end position="264"/>
    </location>
</feature>
<accession>A0ABM4DF65</accession>
<protein>
    <submittedName>
        <fullName evidence="3">Probable ATP-dependent helicase PF08_0048</fullName>
    </submittedName>
</protein>
<evidence type="ECO:0000256" key="1">
    <source>
        <dbReference type="SAM" id="MobiDB-lite"/>
    </source>
</evidence>
<keyword evidence="2" id="KW-1185">Reference proteome</keyword>
<keyword evidence="3" id="KW-0547">Nucleotide-binding</keyword>
<feature type="compositionally biased region" description="Polar residues" evidence="1">
    <location>
        <begin position="226"/>
        <end position="253"/>
    </location>
</feature>
<organism evidence="2 3">
    <name type="scientific">Hydra vulgaris</name>
    <name type="common">Hydra</name>
    <name type="synonym">Hydra attenuata</name>
    <dbReference type="NCBI Taxonomy" id="6087"/>
    <lineage>
        <taxon>Eukaryota</taxon>
        <taxon>Metazoa</taxon>
        <taxon>Cnidaria</taxon>
        <taxon>Hydrozoa</taxon>
        <taxon>Hydroidolina</taxon>
        <taxon>Anthoathecata</taxon>
        <taxon>Aplanulata</taxon>
        <taxon>Hydridae</taxon>
        <taxon>Hydra</taxon>
    </lineage>
</organism>
<feature type="region of interest" description="Disordered" evidence="1">
    <location>
        <begin position="663"/>
        <end position="685"/>
    </location>
</feature>
<feature type="compositionally biased region" description="Acidic residues" evidence="1">
    <location>
        <begin position="496"/>
        <end position="521"/>
    </location>
</feature>
<feature type="region of interest" description="Disordered" evidence="1">
    <location>
        <begin position="414"/>
        <end position="522"/>
    </location>
</feature>
<feature type="compositionally biased region" description="Acidic residues" evidence="1">
    <location>
        <begin position="419"/>
        <end position="457"/>
    </location>
</feature>
<evidence type="ECO:0000313" key="3">
    <source>
        <dbReference type="RefSeq" id="XP_065673053.1"/>
    </source>
</evidence>
<sequence>MLDKEVVYSESTNLKLKYPLYPYKTQSTDSSKVNPPLVNIEESLSSNYSFSHIPDKDEFLIRSKLTPHVDNVLPVNISVNVLNSCKNEVSKWRSALRNDESNRRFNVMMQDLENIIPLEAFQAVLNSDFYVEVTTKAKTFFSKYGDKPSEYFITRSMFTNLRHSIYFGLIINNISRSRAVSNMTIYEYLKGTYTLTKSFIVLVKSIKQHGNVVHVRLNKTIVSDSSNLSQNIPTSSSKPIQNLRSEGSSIDSNGKNDSDKEYQSNNKDILSCTKKKWTLEEVQEIQNLFMFTDQKSVISQALIHEVTYSNEVLKHRKLKQIYDKIKHMHKLSVVIFNDNKQSIWMKTIFTKEKTKTIKQLFSSLILSRSIVSKENVMAIINNNLEAKNTLSKYMDDQLVAKSLLLDQNISCNSFKINDESSDNNDDEKDNEKDDADSDDVDGFDNDDEDDDDNDNGTDDNKKNDDDIINHDENGKDDIDNDNNDDDNDGNDKCHNEDDDNNDNDDDDDNNNDYEEKDDDYDVEKKIILQDISDNDNDSDDDVNDNKPKWRIITIMMIIYRMMAKEFLRKINYDNCDNSDDDRDNDDDNDDDHMEVHSNTAGIMFHNSKTEVDVDGLEEVVIVNANRRLDNNRESEIVYDEAISVNATRQLKIFRRQNERNRARPDEINCRQNGRNRARRNEINRR</sequence>
<dbReference type="RefSeq" id="XP_065673053.1">
    <property type="nucleotide sequence ID" value="XM_065816981.1"/>
</dbReference>
<proteinExistence type="predicted"/>
<keyword evidence="3" id="KW-0378">Hydrolase</keyword>
<name>A0ABM4DF65_HYDVU</name>
<reference evidence="3" key="1">
    <citation type="submission" date="2025-08" db="UniProtKB">
        <authorList>
            <consortium name="RefSeq"/>
        </authorList>
    </citation>
    <scope>IDENTIFICATION</scope>
</reference>
<dbReference type="GO" id="GO:0004386">
    <property type="term" value="F:helicase activity"/>
    <property type="evidence" value="ECO:0007669"/>
    <property type="project" value="UniProtKB-KW"/>
</dbReference>
<gene>
    <name evidence="3" type="primary">LOC136090382</name>
</gene>